<keyword evidence="3" id="KW-1185">Reference proteome</keyword>
<sequence>MQTSAASDRPSLTYRRSSTTDAPSVDRGGPNRSNATPRDSTTPSGATRESTTSRATPGHGSGRERRGPSGRKETGGDRTRSGFGSKRSREPAQTGSVVGHDDGGSGLNDDVGSRLNDRQRSSIDRPQQSTERRSEPSRGRRSDQDRHGRNRFDSVDLSSGTDPRFDADVDRAVQELYRKLERKIRVERERRGL</sequence>
<reference evidence="2 3" key="1">
    <citation type="journal article" date="2014" name="PLoS Genet.">
        <title>Phylogenetically driven sequencing of extremely halophilic archaea reveals strategies for static and dynamic osmo-response.</title>
        <authorList>
            <person name="Becker E.A."/>
            <person name="Seitzer P.M."/>
            <person name="Tritt A."/>
            <person name="Larsen D."/>
            <person name="Krusor M."/>
            <person name="Yao A.I."/>
            <person name="Wu D."/>
            <person name="Madern D."/>
            <person name="Eisen J.A."/>
            <person name="Darling A.E."/>
            <person name="Facciotti M.T."/>
        </authorList>
    </citation>
    <scope>NUCLEOTIDE SEQUENCE [LARGE SCALE GENOMIC DNA]</scope>
    <source>
        <strain evidence="2 3">JCM 12890</strain>
    </source>
</reference>
<dbReference type="EMBL" id="AOIK01000030">
    <property type="protein sequence ID" value="ELY85350.1"/>
    <property type="molecule type" value="Genomic_DNA"/>
</dbReference>
<gene>
    <name evidence="2" type="ORF">C485_12608</name>
</gene>
<feature type="compositionally biased region" description="Basic and acidic residues" evidence="1">
    <location>
        <begin position="111"/>
        <end position="123"/>
    </location>
</feature>
<feature type="compositionally biased region" description="Basic and acidic residues" evidence="1">
    <location>
        <begin position="130"/>
        <end position="154"/>
    </location>
</feature>
<feature type="compositionally biased region" description="Basic and acidic residues" evidence="1">
    <location>
        <begin position="61"/>
        <end position="80"/>
    </location>
</feature>
<dbReference type="AlphaFoldDB" id="L9ZFV8"/>
<feature type="compositionally biased region" description="Polar residues" evidence="1">
    <location>
        <begin position="31"/>
        <end position="55"/>
    </location>
</feature>
<dbReference type="Proteomes" id="UP000011511">
    <property type="component" value="Unassembled WGS sequence"/>
</dbReference>
<dbReference type="PATRIC" id="fig|1227494.3.peg.2532"/>
<evidence type="ECO:0000313" key="3">
    <source>
        <dbReference type="Proteomes" id="UP000011511"/>
    </source>
</evidence>
<name>L9ZFV8_NATA2</name>
<proteinExistence type="predicted"/>
<evidence type="ECO:0000313" key="2">
    <source>
        <dbReference type="EMBL" id="ELY85350.1"/>
    </source>
</evidence>
<organism evidence="2 3">
    <name type="scientific">Natrinema altunense (strain JCM 12890 / CGMCC 1.3731 / AJ2)</name>
    <dbReference type="NCBI Taxonomy" id="1227494"/>
    <lineage>
        <taxon>Archaea</taxon>
        <taxon>Methanobacteriati</taxon>
        <taxon>Methanobacteriota</taxon>
        <taxon>Stenosarchaea group</taxon>
        <taxon>Halobacteria</taxon>
        <taxon>Halobacteriales</taxon>
        <taxon>Natrialbaceae</taxon>
        <taxon>Natrinema</taxon>
    </lineage>
</organism>
<accession>L9ZFV8</accession>
<evidence type="ECO:0000256" key="1">
    <source>
        <dbReference type="SAM" id="MobiDB-lite"/>
    </source>
</evidence>
<feature type="region of interest" description="Disordered" evidence="1">
    <location>
        <begin position="1"/>
        <end position="169"/>
    </location>
</feature>
<comment type="caution">
    <text evidence="2">The sequence shown here is derived from an EMBL/GenBank/DDBJ whole genome shotgun (WGS) entry which is preliminary data.</text>
</comment>
<protein>
    <submittedName>
        <fullName evidence="2">Uncharacterized protein</fullName>
    </submittedName>
</protein>